<keyword evidence="4" id="KW-1185">Reference proteome</keyword>
<dbReference type="PANTHER" id="PTHR47595">
    <property type="entry name" value="HEAT SHOCK 70 KDA PROTEIN 14"/>
    <property type="match status" value="1"/>
</dbReference>
<dbReference type="InterPro" id="IPR044822">
    <property type="entry name" value="Myb_DNA-bind_4"/>
</dbReference>
<accession>M7BRS9</accession>
<feature type="region of interest" description="Disordered" evidence="1">
    <location>
        <begin position="139"/>
        <end position="167"/>
    </location>
</feature>
<sequence length="167" mass="18169">MLAFHSRHAPAWSTPELLDLLSIWGEGAVQSQLFTNCRNFDAYGLLPSGMQEQGHKRDMQQCHAKIKELKPACQKAREAKHHSDAATKTCCFYKELHAILSDDSTSAAKSPVDAPGRLEAVASRLNPGEEVVDKEVDMEDDVEHMAGPSGGTASQDLFSTLEGSSQS</sequence>
<evidence type="ECO:0000313" key="4">
    <source>
        <dbReference type="Proteomes" id="UP000031443"/>
    </source>
</evidence>
<organism evidence="3 4">
    <name type="scientific">Chelonia mydas</name>
    <name type="common">Green sea-turtle</name>
    <name type="synonym">Chelonia agassizi</name>
    <dbReference type="NCBI Taxonomy" id="8469"/>
    <lineage>
        <taxon>Eukaryota</taxon>
        <taxon>Metazoa</taxon>
        <taxon>Chordata</taxon>
        <taxon>Craniata</taxon>
        <taxon>Vertebrata</taxon>
        <taxon>Euteleostomi</taxon>
        <taxon>Archelosauria</taxon>
        <taxon>Testudinata</taxon>
        <taxon>Testudines</taxon>
        <taxon>Cryptodira</taxon>
        <taxon>Durocryptodira</taxon>
        <taxon>Americhelydia</taxon>
        <taxon>Chelonioidea</taxon>
        <taxon>Cheloniidae</taxon>
        <taxon>Chelonia</taxon>
    </lineage>
</organism>
<dbReference type="EMBL" id="KB515362">
    <property type="protein sequence ID" value="EMP39924.1"/>
    <property type="molecule type" value="Genomic_DNA"/>
</dbReference>
<evidence type="ECO:0000259" key="2">
    <source>
        <dbReference type="Pfam" id="PF13837"/>
    </source>
</evidence>
<feature type="domain" description="Myb/SANT-like DNA-binding" evidence="2">
    <location>
        <begin position="11"/>
        <end position="99"/>
    </location>
</feature>
<gene>
    <name evidence="3" type="ORF">UY3_02876</name>
</gene>
<reference evidence="4" key="1">
    <citation type="journal article" date="2013" name="Nat. Genet.">
        <title>The draft genomes of soft-shell turtle and green sea turtle yield insights into the development and evolution of the turtle-specific body plan.</title>
        <authorList>
            <person name="Wang Z."/>
            <person name="Pascual-Anaya J."/>
            <person name="Zadissa A."/>
            <person name="Li W."/>
            <person name="Niimura Y."/>
            <person name="Huang Z."/>
            <person name="Li C."/>
            <person name="White S."/>
            <person name="Xiong Z."/>
            <person name="Fang D."/>
            <person name="Wang B."/>
            <person name="Ming Y."/>
            <person name="Chen Y."/>
            <person name="Zheng Y."/>
            <person name="Kuraku S."/>
            <person name="Pignatelli M."/>
            <person name="Herrero J."/>
            <person name="Beal K."/>
            <person name="Nozawa M."/>
            <person name="Li Q."/>
            <person name="Wang J."/>
            <person name="Zhang H."/>
            <person name="Yu L."/>
            <person name="Shigenobu S."/>
            <person name="Wang J."/>
            <person name="Liu J."/>
            <person name="Flicek P."/>
            <person name="Searle S."/>
            <person name="Wang J."/>
            <person name="Kuratani S."/>
            <person name="Yin Y."/>
            <person name="Aken B."/>
            <person name="Zhang G."/>
            <person name="Irie N."/>
        </authorList>
    </citation>
    <scope>NUCLEOTIDE SEQUENCE [LARGE SCALE GENOMIC DNA]</scope>
</reference>
<name>M7BRS9_CHEMY</name>
<protein>
    <recommendedName>
        <fullName evidence="2">Myb/SANT-like DNA-binding domain-containing protein</fullName>
    </recommendedName>
</protein>
<dbReference type="Pfam" id="PF13837">
    <property type="entry name" value="Myb_DNA-bind_4"/>
    <property type="match status" value="1"/>
</dbReference>
<dbReference type="Proteomes" id="UP000031443">
    <property type="component" value="Unassembled WGS sequence"/>
</dbReference>
<feature type="compositionally biased region" description="Polar residues" evidence="1">
    <location>
        <begin position="151"/>
        <end position="167"/>
    </location>
</feature>
<evidence type="ECO:0000313" key="3">
    <source>
        <dbReference type="EMBL" id="EMP39924.1"/>
    </source>
</evidence>
<evidence type="ECO:0000256" key="1">
    <source>
        <dbReference type="SAM" id="MobiDB-lite"/>
    </source>
</evidence>
<dbReference type="PANTHER" id="PTHR47595:SF1">
    <property type="entry name" value="MYB_SANT-LIKE DNA-BINDING DOMAIN-CONTAINING PROTEIN"/>
    <property type="match status" value="1"/>
</dbReference>
<dbReference type="Gene3D" id="1.10.10.60">
    <property type="entry name" value="Homeodomain-like"/>
    <property type="match status" value="1"/>
</dbReference>
<proteinExistence type="predicted"/>
<dbReference type="eggNOG" id="ENOG502QVVE">
    <property type="taxonomic scope" value="Eukaryota"/>
</dbReference>
<dbReference type="AlphaFoldDB" id="M7BRS9"/>